<dbReference type="EMBL" id="AKHW03006295">
    <property type="protein sequence ID" value="KYO20918.1"/>
    <property type="molecule type" value="Genomic_DNA"/>
</dbReference>
<evidence type="ECO:0000313" key="1">
    <source>
        <dbReference type="EMBL" id="KYO20918.1"/>
    </source>
</evidence>
<keyword evidence="2" id="KW-1185">Reference proteome</keyword>
<organism evidence="1 2">
    <name type="scientific">Alligator mississippiensis</name>
    <name type="common">American alligator</name>
    <dbReference type="NCBI Taxonomy" id="8496"/>
    <lineage>
        <taxon>Eukaryota</taxon>
        <taxon>Metazoa</taxon>
        <taxon>Chordata</taxon>
        <taxon>Craniata</taxon>
        <taxon>Vertebrata</taxon>
        <taxon>Euteleostomi</taxon>
        <taxon>Archelosauria</taxon>
        <taxon>Archosauria</taxon>
        <taxon>Crocodylia</taxon>
        <taxon>Alligatoridae</taxon>
        <taxon>Alligatorinae</taxon>
        <taxon>Alligator</taxon>
    </lineage>
</organism>
<dbReference type="Proteomes" id="UP000050525">
    <property type="component" value="Unassembled WGS sequence"/>
</dbReference>
<proteinExistence type="predicted"/>
<sequence>MTPCSKCACESNLQPKWLAPKVSDTPRGGTSKASLTLCSGSASGGTYVLGSKRHGAGARSGITARLCRALHNDAVSKPLPCLGKALGGDTTAASSQVCTDSSKFEGSAVGAGKGNGEIITIFDRLQAAIHNLPPVLLAADAAP</sequence>
<protein>
    <submittedName>
        <fullName evidence="1">Uncharacterized protein</fullName>
    </submittedName>
</protein>
<evidence type="ECO:0000313" key="2">
    <source>
        <dbReference type="Proteomes" id="UP000050525"/>
    </source>
</evidence>
<reference evidence="1 2" key="1">
    <citation type="journal article" date="2012" name="Genome Biol.">
        <title>Sequencing three crocodilian genomes to illuminate the evolution of archosaurs and amniotes.</title>
        <authorList>
            <person name="St John J.A."/>
            <person name="Braun E.L."/>
            <person name="Isberg S.R."/>
            <person name="Miles L.G."/>
            <person name="Chong A.Y."/>
            <person name="Gongora J."/>
            <person name="Dalzell P."/>
            <person name="Moran C."/>
            <person name="Bed'hom B."/>
            <person name="Abzhanov A."/>
            <person name="Burgess S.C."/>
            <person name="Cooksey A.M."/>
            <person name="Castoe T.A."/>
            <person name="Crawford N.G."/>
            <person name="Densmore L.D."/>
            <person name="Drew J.C."/>
            <person name="Edwards S.V."/>
            <person name="Faircloth B.C."/>
            <person name="Fujita M.K."/>
            <person name="Greenwold M.J."/>
            <person name="Hoffmann F.G."/>
            <person name="Howard J.M."/>
            <person name="Iguchi T."/>
            <person name="Janes D.E."/>
            <person name="Khan S.Y."/>
            <person name="Kohno S."/>
            <person name="de Koning A.J."/>
            <person name="Lance S.L."/>
            <person name="McCarthy F.M."/>
            <person name="McCormack J.E."/>
            <person name="Merchant M.E."/>
            <person name="Peterson D.G."/>
            <person name="Pollock D.D."/>
            <person name="Pourmand N."/>
            <person name="Raney B.J."/>
            <person name="Roessler K.A."/>
            <person name="Sanford J.R."/>
            <person name="Sawyer R.H."/>
            <person name="Schmidt C.J."/>
            <person name="Triplett E.W."/>
            <person name="Tuberville T.D."/>
            <person name="Venegas-Anaya M."/>
            <person name="Howard J.T."/>
            <person name="Jarvis E.D."/>
            <person name="Guillette L.J.Jr."/>
            <person name="Glenn T.C."/>
            <person name="Green R.E."/>
            <person name="Ray D.A."/>
        </authorList>
    </citation>
    <scope>NUCLEOTIDE SEQUENCE [LARGE SCALE GENOMIC DNA]</scope>
    <source>
        <strain evidence="1">KSC_2009_1</strain>
    </source>
</reference>
<name>A0A151M8R8_ALLMI</name>
<gene>
    <name evidence="1" type="ORF">Y1Q_0001255</name>
</gene>
<comment type="caution">
    <text evidence="1">The sequence shown here is derived from an EMBL/GenBank/DDBJ whole genome shotgun (WGS) entry which is preliminary data.</text>
</comment>
<accession>A0A151M8R8</accession>
<dbReference type="AlphaFoldDB" id="A0A151M8R8"/>